<dbReference type="RefSeq" id="WP_149298332.1">
    <property type="nucleotide sequence ID" value="NZ_CP043473.1"/>
</dbReference>
<feature type="compositionally biased region" description="Low complexity" evidence="2">
    <location>
        <begin position="819"/>
        <end position="828"/>
    </location>
</feature>
<feature type="compositionally biased region" description="Basic and acidic residues" evidence="2">
    <location>
        <begin position="809"/>
        <end position="818"/>
    </location>
</feature>
<protein>
    <recommendedName>
        <fullName evidence="5">Tape measure protein</fullName>
    </recommendedName>
</protein>
<accession>A0A5C1DK85</accession>
<feature type="region of interest" description="Disordered" evidence="2">
    <location>
        <begin position="991"/>
        <end position="1028"/>
    </location>
</feature>
<feature type="compositionally biased region" description="Low complexity" evidence="2">
    <location>
        <begin position="837"/>
        <end position="848"/>
    </location>
</feature>
<feature type="compositionally biased region" description="Low complexity" evidence="2">
    <location>
        <begin position="1181"/>
        <end position="1232"/>
    </location>
</feature>
<feature type="compositionally biased region" description="Low complexity" evidence="2">
    <location>
        <begin position="797"/>
        <end position="808"/>
    </location>
</feature>
<evidence type="ECO:0000313" key="4">
    <source>
        <dbReference type="Proteomes" id="UP000322079"/>
    </source>
</evidence>
<feature type="region of interest" description="Disordered" evidence="2">
    <location>
        <begin position="1154"/>
        <end position="1242"/>
    </location>
</feature>
<sequence length="1295" mass="132841">MVSEFFIGLKVGATLSGVFDNAFRSARAALDELRKCSLRLNDAQKDLAGNVERTRLAYAGLDLSGLERQHRQLESTLGRLTRQHEAWQASLRRGQGMSVAPGGAVRSTLHVQQSRIEVFASVRLNAAIRQIEQKLESQRRDQDKAERNLPPDGAVKTSPRVVQTGDGKSGGGKDGGDGDPPAKRTSASTPSSPSPSSPSSAGGRWSRIELSKLRLPTRQDLIRAADATQKAGAAFANASQKAHAALSQGTGRKVLDFAHGKLNRALNGKLPSVEKILDGLKTAETVGQVVSKSGQLAGTALRSLDGVKWSDLKPGDAGKSLIGSADYAKRGGAVIADASGKLHAALSKGEGREALDFVHGKLNSALNGKLPSVEKILDGLKTAETVGQVVSKSGQLAGTALRSLDGVKWSDLKPGDAGKSLIGSADYAKRGGAVIADASGKLHAALSKGEGREALDFVHGKLNSVLNGKLPSVEKILDGLKTAETVGQVVSKSGQLAGTALRSLDGVKWSDLKPGDAGKSLIGSADYAKRGGAVIADASGKLHAALSKGEGREALDFVHGKLNSALNGKLPSVEKILDGLKTAETVGQVVSKSGQLAGTALRSLDGVKWTDLKPGDAGKSLIGSADYAKRGGAVIADASGKLHAALSKGEGREALDFVHGKLNKALGGVLPSVDQMLGGLQQLETLGKTVSKAGGMAGKALRSYADTPGGVLQKAMAAAGALMGGDESAHAKKKDAKPAAKAKPGKAVAEAKKKDPKPAAKAKPGKAVSEPKKKAAKPAAKAKPGKAVSEAKKKAAKPAAKAKPGKAVAEAKKKDAKPAAKAKPGKAVSEPKKKAAKPAAKAKPGKAVAEAKKKAAKPAAKAKPGKAVAEAKKQAGKPLSKLDRVEHGVNKLKRGSDMAQKAAGGASRFLGTDTGRQLYESARAKLNPMLGNRLPDADRAQEMLNKAQQYGETASHYLGSAGTAMRRFRNAKGSTAQKLLTAGLGFLKDEMTGDEGKAGKSSRGKTGAKKAAVQSALRPGAALKEGRAASQVGKVEKVLSESKALTSGARGVKALGGAKGLIKGAMRKAGVVGDVLSLGMDLAEIHQSKLSPQAKSAAYGKAVGGAAGSVAGGAAGAAIGSLLGPVGTVLGQQVGSWLGQKGGAWLGEKAGAWWGQRASPPKPVAVPKPTASAKPVHKPTPKATPKPIAKPAAKRSPPTAKPAAKPPAARSSEQARQAQQLQRIQQAVAKRAPPAKPAGGTYHIAFSPQITVGGGAQGGTKQQVQQAMQTSFAEFERLMKRYESDRQRRGYATHG</sequence>
<feature type="compositionally biased region" description="Low complexity" evidence="2">
    <location>
        <begin position="857"/>
        <end position="868"/>
    </location>
</feature>
<dbReference type="KEGG" id="chrm:FYK34_16600"/>
<evidence type="ECO:0008006" key="5">
    <source>
        <dbReference type="Google" id="ProtNLM"/>
    </source>
</evidence>
<evidence type="ECO:0000256" key="2">
    <source>
        <dbReference type="SAM" id="MobiDB-lite"/>
    </source>
</evidence>
<organism evidence="3 4">
    <name type="scientific">Chromobacterium paludis</name>
    <dbReference type="NCBI Taxonomy" id="2605945"/>
    <lineage>
        <taxon>Bacteria</taxon>
        <taxon>Pseudomonadati</taxon>
        <taxon>Pseudomonadota</taxon>
        <taxon>Betaproteobacteria</taxon>
        <taxon>Neisseriales</taxon>
        <taxon>Chromobacteriaceae</taxon>
        <taxon>Chromobacterium</taxon>
    </lineage>
</organism>
<feature type="compositionally biased region" description="Basic and acidic residues" evidence="2">
    <location>
        <begin position="135"/>
        <end position="149"/>
    </location>
</feature>
<feature type="region of interest" description="Disordered" evidence="2">
    <location>
        <begin position="135"/>
        <end position="205"/>
    </location>
</feature>
<keyword evidence="4" id="KW-1185">Reference proteome</keyword>
<name>A0A5C1DK85_9NEIS</name>
<feature type="region of interest" description="Disordered" evidence="2">
    <location>
        <begin position="728"/>
        <end position="879"/>
    </location>
</feature>
<reference evidence="3 4" key="1">
    <citation type="submission" date="2019-08" db="EMBL/GenBank/DDBJ databases">
        <title>Chromobacterium paludis, a novel bacterium isolated from a Maryland marsh pond.</title>
        <authorList>
            <person name="Blackburn M.B."/>
            <person name="Gundersen-Rindal D.E."/>
        </authorList>
    </citation>
    <scope>NUCLEOTIDE SEQUENCE [LARGE SCALE GENOMIC DNA]</scope>
    <source>
        <strain evidence="4">IIBBL 257-1</strain>
    </source>
</reference>
<feature type="coiled-coil region" evidence="1">
    <location>
        <begin position="26"/>
        <end position="83"/>
    </location>
</feature>
<feature type="compositionally biased region" description="Low complexity" evidence="2">
    <location>
        <begin position="777"/>
        <end position="788"/>
    </location>
</feature>
<evidence type="ECO:0000313" key="3">
    <source>
        <dbReference type="EMBL" id="QEL57064.1"/>
    </source>
</evidence>
<gene>
    <name evidence="3" type="ORF">FYK34_16600</name>
</gene>
<proteinExistence type="predicted"/>
<dbReference type="Proteomes" id="UP000322079">
    <property type="component" value="Chromosome"/>
</dbReference>
<evidence type="ECO:0000256" key="1">
    <source>
        <dbReference type="SAM" id="Coils"/>
    </source>
</evidence>
<keyword evidence="1" id="KW-0175">Coiled coil</keyword>
<feature type="compositionally biased region" description="Basic and acidic residues" evidence="2">
    <location>
        <begin position="749"/>
        <end position="758"/>
    </location>
</feature>
<feature type="compositionally biased region" description="Low complexity" evidence="2">
    <location>
        <begin position="739"/>
        <end position="748"/>
    </location>
</feature>
<dbReference type="EMBL" id="CP043473">
    <property type="protein sequence ID" value="QEL57064.1"/>
    <property type="molecule type" value="Genomic_DNA"/>
</dbReference>